<dbReference type="Gramene" id="OGLUM08G13490.1">
    <property type="protein sequence ID" value="OGLUM08G13490.1"/>
    <property type="gene ID" value="OGLUM08G13490"/>
</dbReference>
<proteinExistence type="predicted"/>
<dbReference type="Proteomes" id="UP000026961">
    <property type="component" value="Chromosome 8"/>
</dbReference>
<evidence type="ECO:0000313" key="1">
    <source>
        <dbReference type="EnsemblPlants" id="OGLUM08G13490.1"/>
    </source>
</evidence>
<accession>A0A0E0AUP2</accession>
<protein>
    <submittedName>
        <fullName evidence="1">Uncharacterized protein</fullName>
    </submittedName>
</protein>
<dbReference type="HOGENOM" id="CLU_2889497_0_0_1"/>
<dbReference type="EnsemblPlants" id="OGLUM08G13490.1">
    <property type="protein sequence ID" value="OGLUM08G13490.1"/>
    <property type="gene ID" value="OGLUM08G13490"/>
</dbReference>
<dbReference type="AlphaFoldDB" id="A0A0E0AUP2"/>
<name>A0A0E0AUP2_9ORYZ</name>
<evidence type="ECO:0000313" key="2">
    <source>
        <dbReference type="Proteomes" id="UP000026961"/>
    </source>
</evidence>
<reference evidence="1" key="2">
    <citation type="submission" date="2018-05" db="EMBL/GenBank/DDBJ databases">
        <title>OgluRS3 (Oryza glumaepatula Reference Sequence Version 3).</title>
        <authorList>
            <person name="Zhang J."/>
            <person name="Kudrna D."/>
            <person name="Lee S."/>
            <person name="Talag J."/>
            <person name="Welchert J."/>
            <person name="Wing R.A."/>
        </authorList>
    </citation>
    <scope>NUCLEOTIDE SEQUENCE [LARGE SCALE GENOMIC DNA]</scope>
</reference>
<reference evidence="1" key="1">
    <citation type="submission" date="2015-04" db="UniProtKB">
        <authorList>
            <consortium name="EnsemblPlants"/>
        </authorList>
    </citation>
    <scope>IDENTIFICATION</scope>
</reference>
<keyword evidence="2" id="KW-1185">Reference proteome</keyword>
<organism evidence="1">
    <name type="scientific">Oryza glumipatula</name>
    <dbReference type="NCBI Taxonomy" id="40148"/>
    <lineage>
        <taxon>Eukaryota</taxon>
        <taxon>Viridiplantae</taxon>
        <taxon>Streptophyta</taxon>
        <taxon>Embryophyta</taxon>
        <taxon>Tracheophyta</taxon>
        <taxon>Spermatophyta</taxon>
        <taxon>Magnoliopsida</taxon>
        <taxon>Liliopsida</taxon>
        <taxon>Poales</taxon>
        <taxon>Poaceae</taxon>
        <taxon>BOP clade</taxon>
        <taxon>Oryzoideae</taxon>
        <taxon>Oryzeae</taxon>
        <taxon>Oryzinae</taxon>
        <taxon>Oryza</taxon>
    </lineage>
</organism>
<sequence>MITARDSSLTHQSLSKLRCRLQLARRLYDEPPSPKHLKPWPERLIDRNVRGKAVGGTITDGRL</sequence>